<dbReference type="InterPro" id="IPR006527">
    <property type="entry name" value="F-box-assoc_dom_typ1"/>
</dbReference>
<dbReference type="PANTHER" id="PTHR31672:SF13">
    <property type="entry name" value="F-BOX PROTEIN CPR30-LIKE"/>
    <property type="match status" value="1"/>
</dbReference>
<feature type="domain" description="F-box" evidence="2">
    <location>
        <begin position="9"/>
        <end position="49"/>
    </location>
</feature>
<dbReference type="AlphaFoldDB" id="A0A7J7CX88"/>
<dbReference type="InterPro" id="IPR001810">
    <property type="entry name" value="F-box_dom"/>
</dbReference>
<proteinExistence type="predicted"/>
<dbReference type="Pfam" id="PF00646">
    <property type="entry name" value="F-box"/>
    <property type="match status" value="1"/>
</dbReference>
<evidence type="ECO:0000313" key="3">
    <source>
        <dbReference type="EMBL" id="KAF5738618.1"/>
    </source>
</evidence>
<dbReference type="NCBIfam" id="TIGR01640">
    <property type="entry name" value="F_box_assoc_1"/>
    <property type="match status" value="1"/>
</dbReference>
<sequence>MAAAINSYITDDLVTAILTCLPVKSLLRFRCVCKSWSVLTENPDFITKHHLKRNIIDNNTVNAFVKRNGEPFGKPMMSTLKGVDNEEILTVVESNFVPSCDQLIICGSRNGILCLHNPDLYSDVIVLWNPSTRDLKTLPESPLEPPDTRETLFGDIGFGFDRRTNDYKVIRFVLYRCDDDDDKEEEEEEHDDDDHDEEEEDDDDEDDDDDDDEEEDDDDEEEEEDDDYFVGQVELYSLKSDSWRVIPRMNADIFPCCYYCNTYKDGVKYWWGRKSTDDSQWLMSFDMVEEVFETVELPSDFGDFRNPVFSVFNGQLCMVLYIDDKMESLFEIWVMTDNGVRKTWVEQMTIQVSGVLRPLEFWKDRGLFLEDDQGQLVLYDIRTKEMKNLQLRGKRYTFQVVNYEESLVPINSRRAQNNNTEVEEQQGLASQMMVLHDLSEKCSFNVRMQF</sequence>
<name>A0A7J7CX88_TRIWF</name>
<dbReference type="SUPFAM" id="SSF48371">
    <property type="entry name" value="ARM repeat"/>
    <property type="match status" value="1"/>
</dbReference>
<dbReference type="PANTHER" id="PTHR31672">
    <property type="entry name" value="BNACNNG10540D PROTEIN"/>
    <property type="match status" value="1"/>
</dbReference>
<dbReference type="CDD" id="cd22157">
    <property type="entry name" value="F-box_AtFBW1-like"/>
    <property type="match status" value="1"/>
</dbReference>
<dbReference type="EMBL" id="JAAARO010000013">
    <property type="protein sequence ID" value="KAF5738618.1"/>
    <property type="molecule type" value="Genomic_DNA"/>
</dbReference>
<dbReference type="SUPFAM" id="SSF50965">
    <property type="entry name" value="Galactose oxidase, central domain"/>
    <property type="match status" value="1"/>
</dbReference>
<dbReference type="Pfam" id="PF07734">
    <property type="entry name" value="FBA_1"/>
    <property type="match status" value="1"/>
</dbReference>
<dbReference type="OrthoDB" id="1867629at2759"/>
<evidence type="ECO:0000259" key="2">
    <source>
        <dbReference type="SMART" id="SM00256"/>
    </source>
</evidence>
<gene>
    <name evidence="3" type="ORF">HS088_TW13G01519</name>
</gene>
<dbReference type="InterPro" id="IPR050796">
    <property type="entry name" value="SCF_F-box_component"/>
</dbReference>
<dbReference type="InterPro" id="IPR016024">
    <property type="entry name" value="ARM-type_fold"/>
</dbReference>
<evidence type="ECO:0000256" key="1">
    <source>
        <dbReference type="SAM" id="MobiDB-lite"/>
    </source>
</evidence>
<dbReference type="InterPro" id="IPR017451">
    <property type="entry name" value="F-box-assoc_interact_dom"/>
</dbReference>
<dbReference type="InterPro" id="IPR011043">
    <property type="entry name" value="Gal_Oxase/kelch_b-propeller"/>
</dbReference>
<keyword evidence="4" id="KW-1185">Reference proteome</keyword>
<feature type="compositionally biased region" description="Acidic residues" evidence="1">
    <location>
        <begin position="181"/>
        <end position="228"/>
    </location>
</feature>
<evidence type="ECO:0000313" key="4">
    <source>
        <dbReference type="Proteomes" id="UP000593562"/>
    </source>
</evidence>
<accession>A0A7J7CX88</accession>
<dbReference type="SUPFAM" id="SSF81383">
    <property type="entry name" value="F-box domain"/>
    <property type="match status" value="1"/>
</dbReference>
<dbReference type="InterPro" id="IPR036047">
    <property type="entry name" value="F-box-like_dom_sf"/>
</dbReference>
<comment type="caution">
    <text evidence="3">The sequence shown here is derived from an EMBL/GenBank/DDBJ whole genome shotgun (WGS) entry which is preliminary data.</text>
</comment>
<dbReference type="InParanoid" id="A0A7J7CX88"/>
<dbReference type="Gene3D" id="1.20.1280.50">
    <property type="match status" value="1"/>
</dbReference>
<organism evidence="3 4">
    <name type="scientific">Tripterygium wilfordii</name>
    <name type="common">Thunder God vine</name>
    <dbReference type="NCBI Taxonomy" id="458696"/>
    <lineage>
        <taxon>Eukaryota</taxon>
        <taxon>Viridiplantae</taxon>
        <taxon>Streptophyta</taxon>
        <taxon>Embryophyta</taxon>
        <taxon>Tracheophyta</taxon>
        <taxon>Spermatophyta</taxon>
        <taxon>Magnoliopsida</taxon>
        <taxon>eudicotyledons</taxon>
        <taxon>Gunneridae</taxon>
        <taxon>Pentapetalae</taxon>
        <taxon>rosids</taxon>
        <taxon>fabids</taxon>
        <taxon>Celastrales</taxon>
        <taxon>Celastraceae</taxon>
        <taxon>Tripterygium</taxon>
    </lineage>
</organism>
<feature type="region of interest" description="Disordered" evidence="1">
    <location>
        <begin position="181"/>
        <end position="230"/>
    </location>
</feature>
<reference evidence="3 4" key="1">
    <citation type="journal article" date="2020" name="Nat. Commun.">
        <title>Genome of Tripterygium wilfordii and identification of cytochrome P450 involved in triptolide biosynthesis.</title>
        <authorList>
            <person name="Tu L."/>
            <person name="Su P."/>
            <person name="Zhang Z."/>
            <person name="Gao L."/>
            <person name="Wang J."/>
            <person name="Hu T."/>
            <person name="Zhou J."/>
            <person name="Zhang Y."/>
            <person name="Zhao Y."/>
            <person name="Liu Y."/>
            <person name="Song Y."/>
            <person name="Tong Y."/>
            <person name="Lu Y."/>
            <person name="Yang J."/>
            <person name="Xu C."/>
            <person name="Jia M."/>
            <person name="Peters R.J."/>
            <person name="Huang L."/>
            <person name="Gao W."/>
        </authorList>
    </citation>
    <scope>NUCLEOTIDE SEQUENCE [LARGE SCALE GENOMIC DNA]</scope>
    <source>
        <strain evidence="4">cv. XIE 37</strain>
        <tissue evidence="3">Leaf</tissue>
    </source>
</reference>
<dbReference type="SMART" id="SM00256">
    <property type="entry name" value="FBOX"/>
    <property type="match status" value="1"/>
</dbReference>
<dbReference type="Proteomes" id="UP000593562">
    <property type="component" value="Unassembled WGS sequence"/>
</dbReference>
<protein>
    <submittedName>
        <fullName evidence="3">F-box and associated interaction domains-containing protein putative isoform 1</fullName>
    </submittedName>
</protein>
<dbReference type="FunCoup" id="A0A7J7CX88">
    <property type="interactions" value="63"/>
</dbReference>